<comment type="caution">
    <text evidence="2">The sequence shown here is derived from an EMBL/GenBank/DDBJ whole genome shotgun (WGS) entry which is preliminary data.</text>
</comment>
<evidence type="ECO:0000256" key="1">
    <source>
        <dbReference type="SAM" id="MobiDB-lite"/>
    </source>
</evidence>
<evidence type="ECO:0000313" key="2">
    <source>
        <dbReference type="EMBL" id="ORY97013.1"/>
    </source>
</evidence>
<dbReference type="EMBL" id="MCGE01000070">
    <property type="protein sequence ID" value="ORY97013.1"/>
    <property type="molecule type" value="Genomic_DNA"/>
</dbReference>
<dbReference type="Proteomes" id="UP000193560">
    <property type="component" value="Unassembled WGS sequence"/>
</dbReference>
<feature type="region of interest" description="Disordered" evidence="1">
    <location>
        <begin position="71"/>
        <end position="109"/>
    </location>
</feature>
<name>A0A1X2HDU0_9FUNG</name>
<protein>
    <submittedName>
        <fullName evidence="2">Uncharacterized protein</fullName>
    </submittedName>
</protein>
<reference evidence="2 3" key="1">
    <citation type="submission" date="2016-07" db="EMBL/GenBank/DDBJ databases">
        <title>Pervasive Adenine N6-methylation of Active Genes in Fungi.</title>
        <authorList>
            <consortium name="DOE Joint Genome Institute"/>
            <person name="Mondo S.J."/>
            <person name="Dannebaum R.O."/>
            <person name="Kuo R.C."/>
            <person name="Labutti K."/>
            <person name="Haridas S."/>
            <person name="Kuo A."/>
            <person name="Salamov A."/>
            <person name="Ahrendt S.R."/>
            <person name="Lipzen A."/>
            <person name="Sullivan W."/>
            <person name="Andreopoulos W.B."/>
            <person name="Clum A."/>
            <person name="Lindquist E."/>
            <person name="Daum C."/>
            <person name="Ramamoorthy G.K."/>
            <person name="Gryganskyi A."/>
            <person name="Culley D."/>
            <person name="Magnuson J.K."/>
            <person name="James T.Y."/>
            <person name="O'Malley M.A."/>
            <person name="Stajich J.E."/>
            <person name="Spatafora J.W."/>
            <person name="Visel A."/>
            <person name="Grigoriev I.V."/>
        </authorList>
    </citation>
    <scope>NUCLEOTIDE SEQUENCE [LARGE SCALE GENOMIC DNA]</scope>
    <source>
        <strain evidence="2 3">NRRL 1336</strain>
    </source>
</reference>
<organism evidence="2 3">
    <name type="scientific">Absidia repens</name>
    <dbReference type="NCBI Taxonomy" id="90262"/>
    <lineage>
        <taxon>Eukaryota</taxon>
        <taxon>Fungi</taxon>
        <taxon>Fungi incertae sedis</taxon>
        <taxon>Mucoromycota</taxon>
        <taxon>Mucoromycotina</taxon>
        <taxon>Mucoromycetes</taxon>
        <taxon>Mucorales</taxon>
        <taxon>Cunninghamellaceae</taxon>
        <taxon>Absidia</taxon>
    </lineage>
</organism>
<sequence>MTDTTAFSFLALTSFADEHHHPHEQQVVEEEEETLMTMMRMPRRPRRESSTHDSVEWFLYGAEDHSLLQAQPPHAFLTLTADKNEDDDQDSVASQQDPSTHEPSLYHTE</sequence>
<gene>
    <name evidence="2" type="ORF">BCR42DRAFT_430540</name>
</gene>
<proteinExistence type="predicted"/>
<evidence type="ECO:0000313" key="3">
    <source>
        <dbReference type="Proteomes" id="UP000193560"/>
    </source>
</evidence>
<accession>A0A1X2HDU0</accession>
<keyword evidence="3" id="KW-1185">Reference proteome</keyword>
<dbReference type="AlphaFoldDB" id="A0A1X2HDU0"/>
<dbReference type="OrthoDB" id="10512886at2759"/>